<evidence type="ECO:0000313" key="2">
    <source>
        <dbReference type="Proteomes" id="UP000712600"/>
    </source>
</evidence>
<gene>
    <name evidence="1" type="ORF">F2Q69_00007711</name>
</gene>
<evidence type="ECO:0000313" key="1">
    <source>
        <dbReference type="EMBL" id="KAF3509410.1"/>
    </source>
</evidence>
<dbReference type="Proteomes" id="UP000712600">
    <property type="component" value="Unassembled WGS sequence"/>
</dbReference>
<name>A0A8S9P2U6_BRACR</name>
<reference evidence="1" key="1">
    <citation type="submission" date="2019-12" db="EMBL/GenBank/DDBJ databases">
        <title>Genome sequencing and annotation of Brassica cretica.</title>
        <authorList>
            <person name="Studholme D.J."/>
            <person name="Sarris P."/>
        </authorList>
    </citation>
    <scope>NUCLEOTIDE SEQUENCE</scope>
    <source>
        <strain evidence="1">PFS-109/04</strain>
        <tissue evidence="1">Leaf</tissue>
    </source>
</reference>
<proteinExistence type="predicted"/>
<organism evidence="1 2">
    <name type="scientific">Brassica cretica</name>
    <name type="common">Mustard</name>
    <dbReference type="NCBI Taxonomy" id="69181"/>
    <lineage>
        <taxon>Eukaryota</taxon>
        <taxon>Viridiplantae</taxon>
        <taxon>Streptophyta</taxon>
        <taxon>Embryophyta</taxon>
        <taxon>Tracheophyta</taxon>
        <taxon>Spermatophyta</taxon>
        <taxon>Magnoliopsida</taxon>
        <taxon>eudicotyledons</taxon>
        <taxon>Gunneridae</taxon>
        <taxon>Pentapetalae</taxon>
        <taxon>rosids</taxon>
        <taxon>malvids</taxon>
        <taxon>Brassicales</taxon>
        <taxon>Brassicaceae</taxon>
        <taxon>Brassiceae</taxon>
        <taxon>Brassica</taxon>
    </lineage>
</organism>
<dbReference type="EMBL" id="QGKX02001521">
    <property type="protein sequence ID" value="KAF3509410.1"/>
    <property type="molecule type" value="Genomic_DNA"/>
</dbReference>
<dbReference type="AlphaFoldDB" id="A0A8S9P2U6"/>
<sequence>MAYPLGIFGEMVQTPERPTRASCGTRSHPLKYGAVGWSGRAQRGHVPAVKPKRVSIATSLTRSAFHRDTIMIWNGRAQRGQVAAVTWSDLVERRHVPARHFPLSRISMF</sequence>
<accession>A0A8S9P2U6</accession>
<comment type="caution">
    <text evidence="1">The sequence shown here is derived from an EMBL/GenBank/DDBJ whole genome shotgun (WGS) entry which is preliminary data.</text>
</comment>
<protein>
    <submittedName>
        <fullName evidence="1">Uncharacterized protein</fullName>
    </submittedName>
</protein>